<name>A0AAP5LRU7_PAEAM</name>
<proteinExistence type="predicted"/>
<reference evidence="1" key="1">
    <citation type="submission" date="2023-07" db="EMBL/GenBank/DDBJ databases">
        <title>Sorghum-associated microbial communities from plants grown in Nebraska, USA.</title>
        <authorList>
            <person name="Schachtman D."/>
        </authorList>
    </citation>
    <scope>NUCLEOTIDE SEQUENCE</scope>
    <source>
        <strain evidence="1">BE80</strain>
    </source>
</reference>
<dbReference type="InterPro" id="IPR010813">
    <property type="entry name" value="DUF1413"/>
</dbReference>
<protein>
    <submittedName>
        <fullName evidence="1">Uncharacterized protein</fullName>
    </submittedName>
</protein>
<comment type="caution">
    <text evidence="1">The sequence shown here is derived from an EMBL/GenBank/DDBJ whole genome shotgun (WGS) entry which is preliminary data.</text>
</comment>
<dbReference type="Proteomes" id="UP001254832">
    <property type="component" value="Unassembled WGS sequence"/>
</dbReference>
<evidence type="ECO:0000313" key="2">
    <source>
        <dbReference type="Proteomes" id="UP001254832"/>
    </source>
</evidence>
<gene>
    <name evidence="1" type="ORF">J2W91_005398</name>
</gene>
<evidence type="ECO:0000313" key="1">
    <source>
        <dbReference type="EMBL" id="MDR6726873.1"/>
    </source>
</evidence>
<dbReference type="EMBL" id="JAVDTR010000021">
    <property type="protein sequence ID" value="MDR6726873.1"/>
    <property type="molecule type" value="Genomic_DNA"/>
</dbReference>
<dbReference type="Pfam" id="PF07205">
    <property type="entry name" value="DUF1413"/>
    <property type="match status" value="1"/>
</dbReference>
<dbReference type="AlphaFoldDB" id="A0AAP5LRU7"/>
<organism evidence="1 2">
    <name type="scientific">Paenibacillus amylolyticus</name>
    <dbReference type="NCBI Taxonomy" id="1451"/>
    <lineage>
        <taxon>Bacteria</taxon>
        <taxon>Bacillati</taxon>
        <taxon>Bacillota</taxon>
        <taxon>Bacilli</taxon>
        <taxon>Bacillales</taxon>
        <taxon>Paenibacillaceae</taxon>
        <taxon>Paenibacillus</taxon>
    </lineage>
</organism>
<accession>A0AAP5LRU7</accession>
<sequence>MVKTNVQILFSDEEMKELEKKATQDDLTVVSYIRSQVLDKDDYGSSYKNLKEKVHALPRGTKFNIKSLFGVEWTMSKGVKLNLGKTYFKRVSEGTIKNVRTLGKDSSNTMWYEKI</sequence>
<dbReference type="RefSeq" id="WP_310145426.1">
    <property type="nucleotide sequence ID" value="NZ_JAVDTR010000021.1"/>
</dbReference>